<keyword evidence="6 8" id="KW-1133">Transmembrane helix</keyword>
<evidence type="ECO:0000256" key="6">
    <source>
        <dbReference type="ARBA" id="ARBA00022989"/>
    </source>
</evidence>
<evidence type="ECO:0000313" key="10">
    <source>
        <dbReference type="Proteomes" id="UP001487305"/>
    </source>
</evidence>
<dbReference type="InterPro" id="IPR004776">
    <property type="entry name" value="Mem_transp_PIN-like"/>
</dbReference>
<feature type="transmembrane region" description="Helical" evidence="8">
    <location>
        <begin position="199"/>
        <end position="218"/>
    </location>
</feature>
<evidence type="ECO:0000256" key="7">
    <source>
        <dbReference type="ARBA" id="ARBA00023136"/>
    </source>
</evidence>
<dbReference type="Pfam" id="PF03547">
    <property type="entry name" value="Mem_trans"/>
    <property type="match status" value="1"/>
</dbReference>
<evidence type="ECO:0000256" key="3">
    <source>
        <dbReference type="ARBA" id="ARBA00022448"/>
    </source>
</evidence>
<evidence type="ECO:0000313" key="9">
    <source>
        <dbReference type="EMBL" id="MEQ3363896.1"/>
    </source>
</evidence>
<feature type="transmembrane region" description="Helical" evidence="8">
    <location>
        <begin position="103"/>
        <end position="121"/>
    </location>
</feature>
<evidence type="ECO:0000256" key="8">
    <source>
        <dbReference type="SAM" id="Phobius"/>
    </source>
</evidence>
<dbReference type="PANTHER" id="PTHR36838:SF1">
    <property type="entry name" value="SLR1864 PROTEIN"/>
    <property type="match status" value="1"/>
</dbReference>
<feature type="transmembrane region" description="Helical" evidence="8">
    <location>
        <begin position="127"/>
        <end position="147"/>
    </location>
</feature>
<keyword evidence="5 8" id="KW-0812">Transmembrane</keyword>
<feature type="transmembrane region" description="Helical" evidence="8">
    <location>
        <begin position="36"/>
        <end position="56"/>
    </location>
</feature>
<dbReference type="RefSeq" id="WP_102375888.1">
    <property type="nucleotide sequence ID" value="NZ_JBBNOP010000013.1"/>
</dbReference>
<evidence type="ECO:0000256" key="4">
    <source>
        <dbReference type="ARBA" id="ARBA00022475"/>
    </source>
</evidence>
<feature type="transmembrane region" description="Helical" evidence="8">
    <location>
        <begin position="6"/>
        <end position="24"/>
    </location>
</feature>
<dbReference type="Gene3D" id="1.20.1530.20">
    <property type="match status" value="2"/>
</dbReference>
<feature type="transmembrane region" description="Helical" evidence="8">
    <location>
        <begin position="290"/>
        <end position="311"/>
    </location>
</feature>
<comment type="caution">
    <text evidence="9">The sequence shown here is derived from an EMBL/GenBank/DDBJ whole genome shotgun (WGS) entry which is preliminary data.</text>
</comment>
<evidence type="ECO:0000256" key="5">
    <source>
        <dbReference type="ARBA" id="ARBA00022692"/>
    </source>
</evidence>
<feature type="transmembrane region" description="Helical" evidence="8">
    <location>
        <begin position="230"/>
        <end position="252"/>
    </location>
</feature>
<feature type="transmembrane region" description="Helical" evidence="8">
    <location>
        <begin position="68"/>
        <end position="91"/>
    </location>
</feature>
<feature type="transmembrane region" description="Helical" evidence="8">
    <location>
        <begin position="258"/>
        <end position="278"/>
    </location>
</feature>
<evidence type="ECO:0000256" key="1">
    <source>
        <dbReference type="ARBA" id="ARBA00004651"/>
    </source>
</evidence>
<keyword evidence="7 8" id="KW-0472">Membrane</keyword>
<organism evidence="9 10">
    <name type="scientific">Raoultibacter massiliensis</name>
    <dbReference type="NCBI Taxonomy" id="1852371"/>
    <lineage>
        <taxon>Bacteria</taxon>
        <taxon>Bacillati</taxon>
        <taxon>Actinomycetota</taxon>
        <taxon>Coriobacteriia</taxon>
        <taxon>Eggerthellales</taxon>
        <taxon>Eggerthellaceae</taxon>
        <taxon>Raoultibacter</taxon>
    </lineage>
</organism>
<dbReference type="EMBL" id="JBBNOP010000013">
    <property type="protein sequence ID" value="MEQ3363896.1"/>
    <property type="molecule type" value="Genomic_DNA"/>
</dbReference>
<feature type="transmembrane region" description="Helical" evidence="8">
    <location>
        <begin position="167"/>
        <end position="187"/>
    </location>
</feature>
<evidence type="ECO:0000256" key="2">
    <source>
        <dbReference type="ARBA" id="ARBA00010145"/>
    </source>
</evidence>
<comment type="similarity">
    <text evidence="2">Belongs to the auxin efflux carrier (TC 2.A.69) family.</text>
</comment>
<comment type="subcellular location">
    <subcellularLocation>
        <location evidence="1">Cell membrane</location>
        <topology evidence="1">Multi-pass membrane protein</topology>
    </subcellularLocation>
</comment>
<dbReference type="PANTHER" id="PTHR36838">
    <property type="entry name" value="AUXIN EFFLUX CARRIER FAMILY PROTEIN"/>
    <property type="match status" value="1"/>
</dbReference>
<sequence>MSFESVESQMVILFLGIVLGFVARKAKVMNDQFDGQFSKLLLNVTLPCLIVSSVLMNEQLPDASTVGLIFLLSCASYAIILLIAFAVPFLLRFPKDRRGTYSFMIAFGNVGFIGFPVLSAIFGDQAILYAAIFNIPFNLLVFTVGVFMISEREGTIRERLLDGAKHVLSPTLISCFIAMALALLRITETGIIGQSLDTIGQMTTPAALLIIGSALAKMPIREMVSSARPYIASIFRLVVVPIAIFFIFRSFIADPLLLGTIVITSGMPVATNGTLLCLQYGGDLKTMTKGTFVSTVMSMLTIPLLAMMVMYL</sequence>
<gene>
    <name evidence="9" type="ORF">AAA083_13000</name>
</gene>
<reference evidence="9 10" key="1">
    <citation type="submission" date="2024-04" db="EMBL/GenBank/DDBJ databases">
        <title>Human intestinal bacterial collection.</title>
        <authorList>
            <person name="Pauvert C."/>
            <person name="Hitch T.C.A."/>
            <person name="Clavel T."/>
        </authorList>
    </citation>
    <scope>NUCLEOTIDE SEQUENCE [LARGE SCALE GENOMIC DNA]</scope>
    <source>
        <strain evidence="9 10">CLA-KB-H42</strain>
    </source>
</reference>
<keyword evidence="4" id="KW-1003">Cell membrane</keyword>
<keyword evidence="10" id="KW-1185">Reference proteome</keyword>
<name>A0ABV1JFM4_9ACTN</name>
<dbReference type="InterPro" id="IPR038770">
    <property type="entry name" value="Na+/solute_symporter_sf"/>
</dbReference>
<accession>A0ABV1JFM4</accession>
<protein>
    <submittedName>
        <fullName evidence="9">AEC family transporter</fullName>
    </submittedName>
</protein>
<proteinExistence type="inferred from homology"/>
<keyword evidence="3" id="KW-0813">Transport</keyword>
<dbReference type="Proteomes" id="UP001487305">
    <property type="component" value="Unassembled WGS sequence"/>
</dbReference>